<keyword evidence="2" id="KW-1185">Reference proteome</keyword>
<organism evidence="1 2">
    <name type="scientific">Emiliania huxleyi (strain CCMP1516)</name>
    <dbReference type="NCBI Taxonomy" id="280463"/>
    <lineage>
        <taxon>Eukaryota</taxon>
        <taxon>Haptista</taxon>
        <taxon>Haptophyta</taxon>
        <taxon>Prymnesiophyceae</taxon>
        <taxon>Isochrysidales</taxon>
        <taxon>Noelaerhabdaceae</taxon>
        <taxon>Emiliania</taxon>
    </lineage>
</organism>
<proteinExistence type="predicted"/>
<reference evidence="2" key="1">
    <citation type="journal article" date="2013" name="Nature">
        <title>Pan genome of the phytoplankton Emiliania underpins its global distribution.</title>
        <authorList>
            <person name="Read B.A."/>
            <person name="Kegel J."/>
            <person name="Klute M.J."/>
            <person name="Kuo A."/>
            <person name="Lefebvre S.C."/>
            <person name="Maumus F."/>
            <person name="Mayer C."/>
            <person name="Miller J."/>
            <person name="Monier A."/>
            <person name="Salamov A."/>
            <person name="Young J."/>
            <person name="Aguilar M."/>
            <person name="Claverie J.M."/>
            <person name="Frickenhaus S."/>
            <person name="Gonzalez K."/>
            <person name="Herman E.K."/>
            <person name="Lin Y.C."/>
            <person name="Napier J."/>
            <person name="Ogata H."/>
            <person name="Sarno A.F."/>
            <person name="Shmutz J."/>
            <person name="Schroeder D."/>
            <person name="de Vargas C."/>
            <person name="Verret F."/>
            <person name="von Dassow P."/>
            <person name="Valentin K."/>
            <person name="Van de Peer Y."/>
            <person name="Wheeler G."/>
            <person name="Dacks J.B."/>
            <person name="Delwiche C.F."/>
            <person name="Dyhrman S.T."/>
            <person name="Glockner G."/>
            <person name="John U."/>
            <person name="Richards T."/>
            <person name="Worden A.Z."/>
            <person name="Zhang X."/>
            <person name="Grigoriev I.V."/>
            <person name="Allen A.E."/>
            <person name="Bidle K."/>
            <person name="Borodovsky M."/>
            <person name="Bowler C."/>
            <person name="Brownlee C."/>
            <person name="Cock J.M."/>
            <person name="Elias M."/>
            <person name="Gladyshev V.N."/>
            <person name="Groth M."/>
            <person name="Guda C."/>
            <person name="Hadaegh A."/>
            <person name="Iglesias-Rodriguez M.D."/>
            <person name="Jenkins J."/>
            <person name="Jones B.M."/>
            <person name="Lawson T."/>
            <person name="Leese F."/>
            <person name="Lindquist E."/>
            <person name="Lobanov A."/>
            <person name="Lomsadze A."/>
            <person name="Malik S.B."/>
            <person name="Marsh M.E."/>
            <person name="Mackinder L."/>
            <person name="Mock T."/>
            <person name="Mueller-Roeber B."/>
            <person name="Pagarete A."/>
            <person name="Parker M."/>
            <person name="Probert I."/>
            <person name="Quesneville H."/>
            <person name="Raines C."/>
            <person name="Rensing S.A."/>
            <person name="Riano-Pachon D.M."/>
            <person name="Richier S."/>
            <person name="Rokitta S."/>
            <person name="Shiraiwa Y."/>
            <person name="Soanes D.M."/>
            <person name="van der Giezen M."/>
            <person name="Wahlund T.M."/>
            <person name="Williams B."/>
            <person name="Wilson W."/>
            <person name="Wolfe G."/>
            <person name="Wurch L.L."/>
        </authorList>
    </citation>
    <scope>NUCLEOTIDE SEQUENCE</scope>
</reference>
<name>A0A0D3I1J9_EMIH1</name>
<dbReference type="HOGENOM" id="CLU_531506_0_0_1"/>
<dbReference type="Pfam" id="PF12077">
    <property type="entry name" value="DUF3556"/>
    <property type="match status" value="1"/>
</dbReference>
<evidence type="ECO:0000313" key="2">
    <source>
        <dbReference type="Proteomes" id="UP000013827"/>
    </source>
</evidence>
<dbReference type="KEGG" id="ehx:EMIHUDRAFT_107359"/>
<protein>
    <recommendedName>
        <fullName evidence="3">HTTM domain-containing protein</fullName>
    </recommendedName>
</protein>
<dbReference type="RefSeq" id="XP_005757563.1">
    <property type="nucleotide sequence ID" value="XM_005757506.1"/>
</dbReference>
<reference evidence="1" key="2">
    <citation type="submission" date="2024-10" db="UniProtKB">
        <authorList>
            <consortium name="EnsemblProtists"/>
        </authorList>
    </citation>
    <scope>IDENTIFICATION</scope>
</reference>
<dbReference type="GeneID" id="17251261"/>
<dbReference type="PaxDb" id="2903-EOD05134"/>
<evidence type="ECO:0008006" key="3">
    <source>
        <dbReference type="Google" id="ProtNLM"/>
    </source>
</evidence>
<dbReference type="AlphaFoldDB" id="A0A0D3I1J9"/>
<dbReference type="Proteomes" id="UP000013827">
    <property type="component" value="Unassembled WGS sequence"/>
</dbReference>
<accession>A0A0D3I1J9</accession>
<dbReference type="EnsemblProtists" id="EOD05134">
    <property type="protein sequence ID" value="EOD05134"/>
    <property type="gene ID" value="EMIHUDRAFT_107359"/>
</dbReference>
<dbReference type="InterPro" id="IPR021941">
    <property type="entry name" value="DUF3556_TM"/>
</dbReference>
<evidence type="ECO:0000313" key="1">
    <source>
        <dbReference type="EnsemblProtists" id="EOD05134"/>
    </source>
</evidence>
<sequence>MASYATGNVGGSATTSADDSIDDSAIDSIGERMASLAAASCLRTTPVKYHATRFAIVVGLPLVGTLTLGAAIGPELVAKVVVWFVATEVSGFGGADGQLGDGHTLLTPLWFRLTPGTLRQSPFADPSTPPSGRSRLDALVLISTLFTAVATIGSTGHAHAQALRLFAGAFTALCLRDYSAWCGGQGKHFYPLLLSAAFAGPAGTLAAMQATQFAHIFFSGLCKLGPWWINVVPTMFGMAPCFPEAVRALAFKDARAGDAAPSGASMLLALAGVIAELAGPLLWLAGGVAARLGVLLVGGMHAFIILANPLGGIGEWNAANIFLEWYLFGLNSCAPRAFLAAPPPPLAAFLLASQYFAPVLGNLRPDSMSYLLAPLLDLQRPLTESLIPSSIRCGLDRGDLLSLRISSFPLLPDLATGRYRCHWSVVDAVDALSADPSAPTPELPPGAPARWGLFGRTTASLLWDLAGEKKGVIECDLFSGFFEGRASAWQFGDPAGRRTFDAQGRDITAKKVR</sequence>